<proteinExistence type="predicted"/>
<sequence length="70" mass="7526">MGLFGTIIGLFLMLTGLPFLAAGLGSENMLSDLQGMKLYETAFGAALMIAGFVIGKFWSLKVKPKRTVIE</sequence>
<dbReference type="eggNOG" id="COG0811">
    <property type="taxonomic scope" value="Bacteria"/>
</dbReference>
<evidence type="ECO:0000313" key="2">
    <source>
        <dbReference type="EMBL" id="ADP70756.1"/>
    </source>
</evidence>
<accession>E3I7A5</accession>
<dbReference type="AlphaFoldDB" id="E3I7A5"/>
<dbReference type="HOGENOM" id="CLU_2755259_0_0_5"/>
<protein>
    <submittedName>
        <fullName evidence="2">Uncharacterized protein</fullName>
    </submittedName>
</protein>
<gene>
    <name evidence="2" type="ordered locus">Rvan_1504</name>
</gene>
<keyword evidence="1" id="KW-0812">Transmembrane</keyword>
<name>E3I7A5_RHOVT</name>
<evidence type="ECO:0000256" key="1">
    <source>
        <dbReference type="SAM" id="Phobius"/>
    </source>
</evidence>
<evidence type="ECO:0000313" key="3">
    <source>
        <dbReference type="Proteomes" id="UP000001399"/>
    </source>
</evidence>
<organism evidence="2 3">
    <name type="scientific">Rhodomicrobium vannielii (strain ATCC 17100 / DSM 162 / LMG 4299 / NCIMB 10020 / ATH 3.1.1)</name>
    <dbReference type="NCBI Taxonomy" id="648757"/>
    <lineage>
        <taxon>Bacteria</taxon>
        <taxon>Pseudomonadati</taxon>
        <taxon>Pseudomonadota</taxon>
        <taxon>Alphaproteobacteria</taxon>
        <taxon>Hyphomicrobiales</taxon>
        <taxon>Hyphomicrobiaceae</taxon>
        <taxon>Rhodomicrobium</taxon>
    </lineage>
</organism>
<reference evidence="3" key="1">
    <citation type="journal article" date="2011" name="J. Bacteriol.">
        <title>Genome sequences of eight morphologically diverse alphaproteobacteria.</title>
        <authorList>
            <consortium name="US DOE Joint Genome Institute"/>
            <person name="Brown P.J."/>
            <person name="Kysela D.T."/>
            <person name="Buechlein A."/>
            <person name="Hemmerich C."/>
            <person name="Brun Y.V."/>
        </authorList>
    </citation>
    <scope>NUCLEOTIDE SEQUENCE [LARGE SCALE GENOMIC DNA]</scope>
    <source>
        <strain evidence="3">ATCC 17100 / ATH 3.1.1 / DSM 162 / LMG 4299</strain>
    </source>
</reference>
<dbReference type="EMBL" id="CP002292">
    <property type="protein sequence ID" value="ADP70756.1"/>
    <property type="molecule type" value="Genomic_DNA"/>
</dbReference>
<keyword evidence="1" id="KW-1133">Transmembrane helix</keyword>
<keyword evidence="1" id="KW-0472">Membrane</keyword>
<keyword evidence="3" id="KW-1185">Reference proteome</keyword>
<dbReference type="Proteomes" id="UP000001399">
    <property type="component" value="Chromosome"/>
</dbReference>
<dbReference type="KEGG" id="rva:Rvan_1504"/>
<feature type="transmembrane region" description="Helical" evidence="1">
    <location>
        <begin position="39"/>
        <end position="58"/>
    </location>
</feature>